<dbReference type="Gene3D" id="3.40.33.10">
    <property type="entry name" value="CAP"/>
    <property type="match status" value="1"/>
</dbReference>
<dbReference type="GeneID" id="97610477"/>
<dbReference type="InterPro" id="IPR013783">
    <property type="entry name" value="Ig-like_fold"/>
</dbReference>
<dbReference type="EMBL" id="QGMZ01000049">
    <property type="protein sequence ID" value="PWR70078.1"/>
    <property type="molecule type" value="Genomic_DNA"/>
</dbReference>
<protein>
    <recommendedName>
        <fullName evidence="1">SCP domain-containing protein</fullName>
    </recommendedName>
</protein>
<gene>
    <name evidence="2" type="ORF">DLD82_16655</name>
</gene>
<dbReference type="InterPro" id="IPR035940">
    <property type="entry name" value="CAP_sf"/>
</dbReference>
<evidence type="ECO:0000313" key="2">
    <source>
        <dbReference type="EMBL" id="PWR70078.1"/>
    </source>
</evidence>
<feature type="domain" description="SCP" evidence="1">
    <location>
        <begin position="171"/>
        <end position="308"/>
    </location>
</feature>
<comment type="caution">
    <text evidence="2">The sequence shown here is derived from an EMBL/GenBank/DDBJ whole genome shotgun (WGS) entry which is preliminary data.</text>
</comment>
<evidence type="ECO:0000259" key="1">
    <source>
        <dbReference type="Pfam" id="PF00188"/>
    </source>
</evidence>
<reference evidence="2 3" key="1">
    <citation type="submission" date="2018-05" db="EMBL/GenBank/DDBJ databases">
        <title>Draft genome of Methanospirillum stamsii Pt1.</title>
        <authorList>
            <person name="Dueholm M.S."/>
            <person name="Nielsen P.H."/>
            <person name="Bakmann L.F."/>
            <person name="Otzen D.E."/>
        </authorList>
    </citation>
    <scope>NUCLEOTIDE SEQUENCE [LARGE SCALE GENOMIC DNA]</scope>
    <source>
        <strain evidence="2 3">Pt1</strain>
    </source>
</reference>
<dbReference type="RefSeq" id="WP_109942263.1">
    <property type="nucleotide sequence ID" value="NZ_CP176366.1"/>
</dbReference>
<proteinExistence type="predicted"/>
<dbReference type="Proteomes" id="UP000245934">
    <property type="component" value="Unassembled WGS sequence"/>
</dbReference>
<sequence length="309" mass="33715">MKSSLFSPVLIIRLFLIGTVFSLSSSVVYAGSVGPVLVISDISGDEDAFSGYPYNGSITLENQGDQTSGVTKVIVFLKNSETEKSYTIYSDLIDPIRPKEARTLDFVGTADEEIIPGKYYLHGYLPESSIRELDNTKTLARNVHPVLVTPKELPDKDVLLQDIITAISNQTNEQRMVSGISSLEWDDSLAEIADGYAKEISGSTFLSHTDSSGRGPSERAEEAGYPITKEIEGGVRIGISENLAYIGTGMVAGVGYVDPTDPTAIARALMDGWMKSPGHRENILDPLSDRFGVGIFYHDGYYYAVSNFW</sequence>
<dbReference type="SUPFAM" id="SSF55797">
    <property type="entry name" value="PR-1-like"/>
    <property type="match status" value="1"/>
</dbReference>
<dbReference type="OrthoDB" id="60683at2157"/>
<organism evidence="2 3">
    <name type="scientific">Methanospirillum stamsii</name>
    <dbReference type="NCBI Taxonomy" id="1277351"/>
    <lineage>
        <taxon>Archaea</taxon>
        <taxon>Methanobacteriati</taxon>
        <taxon>Methanobacteriota</taxon>
        <taxon>Stenosarchaea group</taxon>
        <taxon>Methanomicrobia</taxon>
        <taxon>Methanomicrobiales</taxon>
        <taxon>Methanospirillaceae</taxon>
        <taxon>Methanospirillum</taxon>
    </lineage>
</organism>
<dbReference type="PANTHER" id="PTHR31157:SF1">
    <property type="entry name" value="SCP DOMAIN-CONTAINING PROTEIN"/>
    <property type="match status" value="1"/>
</dbReference>
<dbReference type="Gene3D" id="2.60.40.10">
    <property type="entry name" value="Immunoglobulins"/>
    <property type="match status" value="1"/>
</dbReference>
<dbReference type="PANTHER" id="PTHR31157">
    <property type="entry name" value="SCP DOMAIN-CONTAINING PROTEIN"/>
    <property type="match status" value="1"/>
</dbReference>
<dbReference type="InterPro" id="IPR014044">
    <property type="entry name" value="CAP_dom"/>
</dbReference>
<name>A0A2V2N0M4_9EURY</name>
<dbReference type="Pfam" id="PF00188">
    <property type="entry name" value="CAP"/>
    <property type="match status" value="1"/>
</dbReference>
<dbReference type="CDD" id="cd05379">
    <property type="entry name" value="CAP_bacterial"/>
    <property type="match status" value="1"/>
</dbReference>
<keyword evidence="3" id="KW-1185">Reference proteome</keyword>
<accession>A0A2V2N0M4</accession>
<evidence type="ECO:0000313" key="3">
    <source>
        <dbReference type="Proteomes" id="UP000245934"/>
    </source>
</evidence>
<dbReference type="AlphaFoldDB" id="A0A2V2N0M4"/>